<name>A0A915I5V1_ROMCU</name>
<feature type="region of interest" description="Disordered" evidence="1">
    <location>
        <begin position="225"/>
        <end position="257"/>
    </location>
</feature>
<protein>
    <submittedName>
        <fullName evidence="3">Uncharacterized protein</fullName>
    </submittedName>
</protein>
<evidence type="ECO:0000256" key="1">
    <source>
        <dbReference type="SAM" id="MobiDB-lite"/>
    </source>
</evidence>
<dbReference type="AlphaFoldDB" id="A0A915I5V1"/>
<evidence type="ECO:0000313" key="2">
    <source>
        <dbReference type="Proteomes" id="UP000887565"/>
    </source>
</evidence>
<sequence length="257" mass="29056">MSNAQSSDLILKLLGSSTAVCKSIDNNRRILSSVADDQMTLRNPQAFFTSNNKPLSSSLSSSEFTSNYRHKMSKFKNYKCSLFALCIHFRLSQKILSKPQAKKCSVPGAEFSSERREFSQLPSVVTLQLVSMGLSKENLFVIKEFLEQQLRIAGLVVKEINFRWLGVFEQNPKIPSHQKKINVKIDLASMQAVNIGKTKHLTEFSKDRRPATIITDDLTSQQRAKCQLSHKEQSVSKETKKTIEQKSNINGEVKRKA</sequence>
<evidence type="ECO:0000313" key="3">
    <source>
        <dbReference type="WBParaSite" id="nRc.2.0.1.t09235-RA"/>
    </source>
</evidence>
<reference evidence="3" key="1">
    <citation type="submission" date="2022-11" db="UniProtKB">
        <authorList>
            <consortium name="WormBaseParasite"/>
        </authorList>
    </citation>
    <scope>IDENTIFICATION</scope>
</reference>
<proteinExistence type="predicted"/>
<keyword evidence="2" id="KW-1185">Reference proteome</keyword>
<accession>A0A915I5V1</accession>
<feature type="compositionally biased region" description="Basic and acidic residues" evidence="1">
    <location>
        <begin position="229"/>
        <end position="244"/>
    </location>
</feature>
<organism evidence="2 3">
    <name type="scientific">Romanomermis culicivorax</name>
    <name type="common">Nematode worm</name>
    <dbReference type="NCBI Taxonomy" id="13658"/>
    <lineage>
        <taxon>Eukaryota</taxon>
        <taxon>Metazoa</taxon>
        <taxon>Ecdysozoa</taxon>
        <taxon>Nematoda</taxon>
        <taxon>Enoplea</taxon>
        <taxon>Dorylaimia</taxon>
        <taxon>Mermithida</taxon>
        <taxon>Mermithoidea</taxon>
        <taxon>Mermithidae</taxon>
        <taxon>Romanomermis</taxon>
    </lineage>
</organism>
<dbReference type="Proteomes" id="UP000887565">
    <property type="component" value="Unplaced"/>
</dbReference>
<dbReference type="WBParaSite" id="nRc.2.0.1.t09235-RA">
    <property type="protein sequence ID" value="nRc.2.0.1.t09235-RA"/>
    <property type="gene ID" value="nRc.2.0.1.g09235"/>
</dbReference>